<evidence type="ECO:0000256" key="6">
    <source>
        <dbReference type="SAM" id="MobiDB-lite"/>
    </source>
</evidence>
<feature type="transmembrane region" description="Helical" evidence="7">
    <location>
        <begin position="512"/>
        <end position="532"/>
    </location>
</feature>
<proteinExistence type="predicted"/>
<sequence length="883" mass="93880">MVTPNRATPDSSSTSRVRLSGEAIARGRPHRRVINRLAVRDIGRHKMRSLLIVMLIALPVAVMSGLGVLLRSDGSISANQVLTNYGDADMIISPMSNWDGHCSQQGLTNAYCADSAEPDAHQRALQQEALTNLKLPGHELHLLRTIEASVSWRLATLPATVKAMDLATMRPHRMELPRGPMPTGNNIWVTTRAAKDYGWSVGSRVTVNRHRYTVTGVVREGWSGPGPVIWVAPDSPLARGGELSYYVNGVSLTKQQVKQLNASGLGVADRRAEESVNQDDTSERDMFALTLAAGVLSAIVVATIAAAAFAIGARQQRRMLALLGITGAARRDLMAVMIYQGLLLGLAGALLGVGLGVGLGNGAVAIIRMLNPGYIAYGADWGYATAGFIVGLLAALAACWFPARDVARQDVLMGVKHAEAAARPTQRPTSAIIIAVIGLLVGVGGVMYGHRGSTRDAMVRLTNIGAVITIVVLYLAAVCAMPWLVEKTSGRKSSRLPVRFALRDLNRNRGRAVPGVAASMAVAVLACAAVTLCDSVAIQDRADYLPEFGDHIGVLAGERDDGVRASDDRVAGEIKRVTAVFGPHVKYLRPEMPVTCGQDGKYCTSSLEVAPKIPNGAMSSTVVIDDGTFYKLLTGEKADGRVMKALNDGVVLFSPDATRVSQAIISNSGELPNTGTTVLPAIQAPRHALGYGVPNLISRRTAAKVLGVSPDKMKTQSSTVWLRLPHTPTAREGEHLQRSLMDVTGSPSRFMWEKGYSDTAGTVMRWAAVVGTVLAVCVGAVVVALTLSDSRGSRTAIASMGASKATLRRMVAVQTLVTTGLGQILGFLVGFVPVAVMTWLGSNRPAPMPLLWLALIVLVPPVLLALVMMVAVPVPRPRMQRLD</sequence>
<feature type="transmembrane region" description="Helical" evidence="7">
    <location>
        <begin position="766"/>
        <end position="788"/>
    </location>
</feature>
<dbReference type="GeneID" id="92880969"/>
<feature type="transmembrane region" description="Helical" evidence="7">
    <location>
        <begin position="809"/>
        <end position="831"/>
    </location>
</feature>
<organism evidence="9 10">
    <name type="scientific">Cutibacterium modestum</name>
    <dbReference type="NCBI Taxonomy" id="2559073"/>
    <lineage>
        <taxon>Bacteria</taxon>
        <taxon>Bacillati</taxon>
        <taxon>Actinomycetota</taxon>
        <taxon>Actinomycetes</taxon>
        <taxon>Propionibacteriales</taxon>
        <taxon>Propionibacteriaceae</taxon>
        <taxon>Cutibacterium</taxon>
    </lineage>
</organism>
<feature type="transmembrane region" description="Helical" evidence="7">
    <location>
        <begin position="461"/>
        <end position="485"/>
    </location>
</feature>
<evidence type="ECO:0000259" key="8">
    <source>
        <dbReference type="Pfam" id="PF02687"/>
    </source>
</evidence>
<keyword evidence="2" id="KW-1003">Cell membrane</keyword>
<evidence type="ECO:0000256" key="5">
    <source>
        <dbReference type="ARBA" id="ARBA00023136"/>
    </source>
</evidence>
<feature type="transmembrane region" description="Helical" evidence="7">
    <location>
        <begin position="286"/>
        <end position="312"/>
    </location>
</feature>
<feature type="transmembrane region" description="Helical" evidence="7">
    <location>
        <begin position="851"/>
        <end position="872"/>
    </location>
</feature>
<evidence type="ECO:0000313" key="9">
    <source>
        <dbReference type="EMBL" id="BCY24228.1"/>
    </source>
</evidence>
<gene>
    <name evidence="9" type="ORF">KB1_02180</name>
</gene>
<keyword evidence="5 7" id="KW-0472">Membrane</keyword>
<evidence type="ECO:0000256" key="3">
    <source>
        <dbReference type="ARBA" id="ARBA00022692"/>
    </source>
</evidence>
<name>A0AAD1KM92_9ACTN</name>
<evidence type="ECO:0000256" key="4">
    <source>
        <dbReference type="ARBA" id="ARBA00022989"/>
    </source>
</evidence>
<evidence type="ECO:0000256" key="1">
    <source>
        <dbReference type="ARBA" id="ARBA00004651"/>
    </source>
</evidence>
<evidence type="ECO:0000256" key="7">
    <source>
        <dbReference type="SAM" id="Phobius"/>
    </source>
</evidence>
<feature type="compositionally biased region" description="Polar residues" evidence="6">
    <location>
        <begin position="1"/>
        <end position="17"/>
    </location>
</feature>
<feature type="transmembrane region" description="Helical" evidence="7">
    <location>
        <begin position="50"/>
        <end position="70"/>
    </location>
</feature>
<accession>A0AAD1KM92</accession>
<keyword evidence="3 7" id="KW-0812">Transmembrane</keyword>
<dbReference type="PANTHER" id="PTHR30287:SF2">
    <property type="entry name" value="BLL1001 PROTEIN"/>
    <property type="match status" value="1"/>
</dbReference>
<feature type="transmembrane region" description="Helical" evidence="7">
    <location>
        <begin position="333"/>
        <end position="361"/>
    </location>
</feature>
<comment type="subcellular location">
    <subcellularLocation>
        <location evidence="1">Cell membrane</location>
        <topology evidence="1">Multi-pass membrane protein</topology>
    </subcellularLocation>
</comment>
<dbReference type="GO" id="GO:0005886">
    <property type="term" value="C:plasma membrane"/>
    <property type="evidence" value="ECO:0007669"/>
    <property type="project" value="UniProtKB-SubCell"/>
</dbReference>
<dbReference type="InterPro" id="IPR003838">
    <property type="entry name" value="ABC3_permease_C"/>
</dbReference>
<feature type="transmembrane region" description="Helical" evidence="7">
    <location>
        <begin position="381"/>
        <end position="403"/>
    </location>
</feature>
<reference evidence="9" key="1">
    <citation type="submission" date="2021-06" db="EMBL/GenBank/DDBJ databases">
        <title>Genome sequence of Cutibacterium modestum strain KB17-24694.</title>
        <authorList>
            <person name="Dekio I."/>
            <person name="Asahina A."/>
            <person name="Nishida M."/>
        </authorList>
    </citation>
    <scope>NUCLEOTIDE SEQUENCE</scope>
    <source>
        <strain evidence="9">KB17-24694</strain>
    </source>
</reference>
<dbReference type="EMBL" id="AP024747">
    <property type="protein sequence ID" value="BCY24228.1"/>
    <property type="molecule type" value="Genomic_DNA"/>
</dbReference>
<dbReference type="Proteomes" id="UP000825072">
    <property type="component" value="Chromosome 1"/>
</dbReference>
<feature type="domain" description="ABC3 transporter permease C-terminal" evidence="8">
    <location>
        <begin position="293"/>
        <end position="409"/>
    </location>
</feature>
<dbReference type="RefSeq" id="WP_172623608.1">
    <property type="nucleotide sequence ID" value="NZ_AP024747.1"/>
</dbReference>
<dbReference type="AlphaFoldDB" id="A0AAD1KM92"/>
<dbReference type="Pfam" id="PF02687">
    <property type="entry name" value="FtsX"/>
    <property type="match status" value="1"/>
</dbReference>
<feature type="region of interest" description="Disordered" evidence="6">
    <location>
        <begin position="1"/>
        <end position="21"/>
    </location>
</feature>
<evidence type="ECO:0000313" key="10">
    <source>
        <dbReference type="Proteomes" id="UP000825072"/>
    </source>
</evidence>
<dbReference type="PANTHER" id="PTHR30287">
    <property type="entry name" value="MEMBRANE COMPONENT OF PREDICTED ABC SUPERFAMILY METABOLITE UPTAKE TRANSPORTER"/>
    <property type="match status" value="1"/>
</dbReference>
<evidence type="ECO:0000256" key="2">
    <source>
        <dbReference type="ARBA" id="ARBA00022475"/>
    </source>
</evidence>
<keyword evidence="4 7" id="KW-1133">Transmembrane helix</keyword>
<protein>
    <recommendedName>
        <fullName evidence="8">ABC3 transporter permease C-terminal domain-containing protein</fullName>
    </recommendedName>
</protein>
<feature type="transmembrane region" description="Helical" evidence="7">
    <location>
        <begin position="431"/>
        <end position="449"/>
    </location>
</feature>
<dbReference type="InterPro" id="IPR038766">
    <property type="entry name" value="Membrane_comp_ABC_pdt"/>
</dbReference>